<reference evidence="3 4" key="1">
    <citation type="submission" date="2024-04" db="EMBL/GenBank/DDBJ databases">
        <title>Kosakonia calanthae sp. nov., a halophilic bacterium isolated from leaves of Calanthe tiplacata.</title>
        <authorList>
            <person name="Wu P."/>
        </authorList>
    </citation>
    <scope>NUCLEOTIDE SEQUENCE [LARGE SCALE GENOMIC DNA]</scope>
    <source>
        <strain evidence="3 4">BYX6</strain>
    </source>
</reference>
<name>A0ABZ3B7N1_9ENTR</name>
<dbReference type="InterPro" id="IPR001296">
    <property type="entry name" value="Glyco_trans_1"/>
</dbReference>
<protein>
    <submittedName>
        <fullName evidence="3">Lipopolysaccharide 1,6-galactosyltransferase</fullName>
        <ecNumber evidence="3">2.4.1.44</ecNumber>
    </submittedName>
</protein>
<organism evidence="3 4">
    <name type="scientific">Kosakonia calanthes</name>
    <dbReference type="NCBI Taxonomy" id="3139408"/>
    <lineage>
        <taxon>Bacteria</taxon>
        <taxon>Pseudomonadati</taxon>
        <taxon>Pseudomonadota</taxon>
        <taxon>Gammaproteobacteria</taxon>
        <taxon>Enterobacterales</taxon>
        <taxon>Enterobacteriaceae</taxon>
        <taxon>Kosakonia</taxon>
    </lineage>
</organism>
<dbReference type="NCBIfam" id="NF007396">
    <property type="entry name" value="PRK09922.1"/>
    <property type="match status" value="1"/>
</dbReference>
<dbReference type="Gene3D" id="3.40.50.2000">
    <property type="entry name" value="Glycogen Phosphorylase B"/>
    <property type="match status" value="2"/>
</dbReference>
<accession>A0ABZ3B7N1</accession>
<keyword evidence="3" id="KW-0808">Transferase</keyword>
<dbReference type="Pfam" id="PF00534">
    <property type="entry name" value="Glycos_transf_1"/>
    <property type="match status" value="1"/>
</dbReference>
<feature type="domain" description="Glycosyl transferase family 1" evidence="1">
    <location>
        <begin position="177"/>
        <end position="324"/>
    </location>
</feature>
<sequence>MKIAFVGEAVSGFGGMETVIKAVIDSFQKSDHFAECEMFFFCRNDKMDKTWLKGITASYSFSNFKISSIRRAMHIRNLSHWLKEIKPDAVICIDALSCLLANKARVKSKQPFSLFSWPHFSLDHKKHADCVIYADHHLAISSGIKKQMLDRGVSANNISVIYNPVSPQSGTIPAPDNNETATFLYVGRMKFEGQKRVKDLLDGLSQVNGTWHLHAIGDGSDFEKCRAYARQLKIDQQITWHGWQAKPWDIVRNEIKKVSALLLTSAFEGFGMVLLEAMAWGIPCISARCVAGPEDIIRDGVNGYLYPPGDMSKFVVLLQRAIDQRGVFDPIGVKHSINQFYSDTYNRNMREAILSAMKQSDK</sequence>
<dbReference type="Proteomes" id="UP001466893">
    <property type="component" value="Chromosome"/>
</dbReference>
<dbReference type="CDD" id="cd03811">
    <property type="entry name" value="GT4_GT28_WabH-like"/>
    <property type="match status" value="1"/>
</dbReference>
<keyword evidence="4" id="KW-1185">Reference proteome</keyword>
<dbReference type="GO" id="GO:0008918">
    <property type="term" value="F:lipopolysaccharide 3-alpha-galactosyltransferase activity"/>
    <property type="evidence" value="ECO:0007669"/>
    <property type="project" value="UniProtKB-EC"/>
</dbReference>
<dbReference type="Pfam" id="PF13439">
    <property type="entry name" value="Glyco_transf_4"/>
    <property type="match status" value="1"/>
</dbReference>
<evidence type="ECO:0000259" key="1">
    <source>
        <dbReference type="Pfam" id="PF00534"/>
    </source>
</evidence>
<feature type="domain" description="Glycosyltransferase subfamily 4-like N-terminal" evidence="2">
    <location>
        <begin position="13"/>
        <end position="168"/>
    </location>
</feature>
<dbReference type="EMBL" id="CP151800">
    <property type="protein sequence ID" value="WZV98443.1"/>
    <property type="molecule type" value="Genomic_DNA"/>
</dbReference>
<dbReference type="InterPro" id="IPR028098">
    <property type="entry name" value="Glyco_trans_4-like_N"/>
</dbReference>
<evidence type="ECO:0000313" key="3">
    <source>
        <dbReference type="EMBL" id="WZV98443.1"/>
    </source>
</evidence>
<proteinExistence type="predicted"/>
<evidence type="ECO:0000313" key="4">
    <source>
        <dbReference type="Proteomes" id="UP001466893"/>
    </source>
</evidence>
<dbReference type="RefSeq" id="WP_342323048.1">
    <property type="nucleotide sequence ID" value="NZ_CP151800.1"/>
</dbReference>
<dbReference type="EC" id="2.4.1.44" evidence="3"/>
<keyword evidence="3" id="KW-0328">Glycosyltransferase</keyword>
<dbReference type="PANTHER" id="PTHR12526:SF630">
    <property type="entry name" value="GLYCOSYLTRANSFERASE"/>
    <property type="match status" value="1"/>
</dbReference>
<evidence type="ECO:0000259" key="2">
    <source>
        <dbReference type="Pfam" id="PF13439"/>
    </source>
</evidence>
<dbReference type="SUPFAM" id="SSF53756">
    <property type="entry name" value="UDP-Glycosyltransferase/glycogen phosphorylase"/>
    <property type="match status" value="1"/>
</dbReference>
<dbReference type="PANTHER" id="PTHR12526">
    <property type="entry name" value="GLYCOSYLTRANSFERASE"/>
    <property type="match status" value="1"/>
</dbReference>
<gene>
    <name evidence="3" type="primary">waaB</name>
    <name evidence="3" type="synonym">rfaB</name>
    <name evidence="3" type="ORF">AAEY27_00665</name>
</gene>